<evidence type="ECO:0000313" key="1">
    <source>
        <dbReference type="EMBL" id="HJA91220.1"/>
    </source>
</evidence>
<organism evidence="1 2">
    <name type="scientific">Candidatus Jeotgalibaca merdavium</name>
    <dbReference type="NCBI Taxonomy" id="2838627"/>
    <lineage>
        <taxon>Bacteria</taxon>
        <taxon>Bacillati</taxon>
        <taxon>Bacillota</taxon>
        <taxon>Bacilli</taxon>
        <taxon>Lactobacillales</taxon>
        <taxon>Carnobacteriaceae</taxon>
        <taxon>Jeotgalibaca</taxon>
    </lineage>
</organism>
<reference evidence="1" key="1">
    <citation type="journal article" date="2021" name="PeerJ">
        <title>Extensive microbial diversity within the chicken gut microbiome revealed by metagenomics and culture.</title>
        <authorList>
            <person name="Gilroy R."/>
            <person name="Ravi A."/>
            <person name="Getino M."/>
            <person name="Pursley I."/>
            <person name="Horton D.L."/>
            <person name="Alikhan N.F."/>
            <person name="Baker D."/>
            <person name="Gharbi K."/>
            <person name="Hall N."/>
            <person name="Watson M."/>
            <person name="Adriaenssens E.M."/>
            <person name="Foster-Nyarko E."/>
            <person name="Jarju S."/>
            <person name="Secka A."/>
            <person name="Antonio M."/>
            <person name="Oren A."/>
            <person name="Chaudhuri R.R."/>
            <person name="La Ragione R."/>
            <person name="Hildebrand F."/>
            <person name="Pallen M.J."/>
        </authorList>
    </citation>
    <scope>NUCLEOTIDE SEQUENCE</scope>
    <source>
        <strain evidence="1">CHK171-505</strain>
    </source>
</reference>
<comment type="caution">
    <text evidence="1">The sequence shown here is derived from an EMBL/GenBank/DDBJ whole genome shotgun (WGS) entry which is preliminary data.</text>
</comment>
<accession>A0A9D2I1J2</accession>
<dbReference type="AlphaFoldDB" id="A0A9D2I1J2"/>
<dbReference type="EMBL" id="DWYW01000244">
    <property type="protein sequence ID" value="HJA91220.1"/>
    <property type="molecule type" value="Genomic_DNA"/>
</dbReference>
<gene>
    <name evidence="1" type="ORF">H9948_10575</name>
</gene>
<name>A0A9D2I1J2_9LACT</name>
<reference evidence="1" key="2">
    <citation type="submission" date="2021-04" db="EMBL/GenBank/DDBJ databases">
        <authorList>
            <person name="Gilroy R."/>
        </authorList>
    </citation>
    <scope>NUCLEOTIDE SEQUENCE</scope>
    <source>
        <strain evidence="1">CHK171-505</strain>
    </source>
</reference>
<dbReference type="Proteomes" id="UP000886856">
    <property type="component" value="Unassembled WGS sequence"/>
</dbReference>
<feature type="non-terminal residue" evidence="1">
    <location>
        <position position="72"/>
    </location>
</feature>
<evidence type="ECO:0000313" key="2">
    <source>
        <dbReference type="Proteomes" id="UP000886856"/>
    </source>
</evidence>
<sequence length="72" mass="8776">MNYKDFNNSLPYIMSIDDMDDFKSMKTVFNEMIIYYNCLISLNHKLNFDYMDIIVRSSNLNYLYKYSSTRKK</sequence>
<protein>
    <submittedName>
        <fullName evidence="1">Uncharacterized protein</fullName>
    </submittedName>
</protein>
<proteinExistence type="predicted"/>